<evidence type="ECO:0000256" key="3">
    <source>
        <dbReference type="ARBA" id="ARBA00022692"/>
    </source>
</evidence>
<organism evidence="7">
    <name type="scientific">Spongospora subterranea</name>
    <dbReference type="NCBI Taxonomy" id="70186"/>
    <lineage>
        <taxon>Eukaryota</taxon>
        <taxon>Sar</taxon>
        <taxon>Rhizaria</taxon>
        <taxon>Endomyxa</taxon>
        <taxon>Phytomyxea</taxon>
        <taxon>Plasmodiophorida</taxon>
        <taxon>Plasmodiophoridae</taxon>
        <taxon>Spongospora</taxon>
    </lineage>
</organism>
<dbReference type="GO" id="GO:0008381">
    <property type="term" value="F:mechanosensitive monoatomic ion channel activity"/>
    <property type="evidence" value="ECO:0007669"/>
    <property type="project" value="TreeGrafter"/>
</dbReference>
<comment type="similarity">
    <text evidence="2">Belongs to the MscS (TC 1.A.23) family.</text>
</comment>
<dbReference type="EMBL" id="HACM01012597">
    <property type="protein sequence ID" value="CRZ13039.1"/>
    <property type="molecule type" value="Transcribed_RNA"/>
</dbReference>
<dbReference type="InterPro" id="IPR010920">
    <property type="entry name" value="LSM_dom_sf"/>
</dbReference>
<evidence type="ECO:0000256" key="2">
    <source>
        <dbReference type="ARBA" id="ARBA00008017"/>
    </source>
</evidence>
<evidence type="ECO:0000256" key="4">
    <source>
        <dbReference type="ARBA" id="ARBA00022989"/>
    </source>
</evidence>
<dbReference type="AlphaFoldDB" id="A0A0H5RWA7"/>
<feature type="non-terminal residue" evidence="7">
    <location>
        <position position="121"/>
    </location>
</feature>
<name>A0A0H5RWA7_9EUKA</name>
<accession>A0A0H5RWA7</accession>
<dbReference type="PANTHER" id="PTHR31618">
    <property type="entry name" value="MECHANOSENSITIVE ION CHANNEL PROTEIN 5"/>
    <property type="match status" value="1"/>
</dbReference>
<keyword evidence="5" id="KW-0472">Membrane</keyword>
<dbReference type="InterPro" id="IPR006685">
    <property type="entry name" value="MscS_channel_2nd"/>
</dbReference>
<dbReference type="SUPFAM" id="SSF50182">
    <property type="entry name" value="Sm-like ribonucleoproteins"/>
    <property type="match status" value="1"/>
</dbReference>
<dbReference type="Pfam" id="PF00924">
    <property type="entry name" value="MS_channel_2nd"/>
    <property type="match status" value="1"/>
</dbReference>
<dbReference type="InterPro" id="IPR023408">
    <property type="entry name" value="MscS_beta-dom_sf"/>
</dbReference>
<dbReference type="InterPro" id="IPR016688">
    <property type="entry name" value="MscS-like_plants/fungi"/>
</dbReference>
<dbReference type="Gene3D" id="2.30.30.60">
    <property type="match status" value="1"/>
</dbReference>
<sequence>LLKKPYQVGDFITISGSGYFVENIKLLSTTFRGTDNKCLIISNYSLSSMPIQNQQISSSAVVEWMTTVEIGTSQEQLSELRSRLLDYVKNNDHIWKPQIVFAVGDLTDKSLKIKVKAFHRL</sequence>
<comment type="subcellular location">
    <subcellularLocation>
        <location evidence="1">Membrane</location>
        <topology evidence="1">Multi-pass membrane protein</topology>
    </subcellularLocation>
</comment>
<reference evidence="7" key="1">
    <citation type="submission" date="2015-04" db="EMBL/GenBank/DDBJ databases">
        <title>The genome sequence of the plant pathogenic Rhizarian Plasmodiophora brassicae reveals insights in its biotrophic life cycle and the origin of chitin synthesis.</title>
        <authorList>
            <person name="Schwelm A."/>
            <person name="Fogelqvist J."/>
            <person name="Knaust A."/>
            <person name="Julke S."/>
            <person name="Lilja T."/>
            <person name="Dhandapani V."/>
            <person name="Bonilla-Rosso G."/>
            <person name="Karlsson M."/>
            <person name="Shevchenko A."/>
            <person name="Choi S.R."/>
            <person name="Kim H.G."/>
            <person name="Park J.Y."/>
            <person name="Lim Y.P."/>
            <person name="Ludwig-Muller J."/>
            <person name="Dixelius C."/>
        </authorList>
    </citation>
    <scope>NUCLEOTIDE SEQUENCE</scope>
    <source>
        <tissue evidence="7">Potato root galls</tissue>
    </source>
</reference>
<evidence type="ECO:0000313" key="7">
    <source>
        <dbReference type="EMBL" id="CRZ13039.1"/>
    </source>
</evidence>
<dbReference type="GO" id="GO:0006820">
    <property type="term" value="P:monoatomic anion transport"/>
    <property type="evidence" value="ECO:0007669"/>
    <property type="project" value="TreeGrafter"/>
</dbReference>
<keyword evidence="4" id="KW-1133">Transmembrane helix</keyword>
<dbReference type="PANTHER" id="PTHR31618:SF1">
    <property type="entry name" value="EF-HAND DOMAIN-CONTAINING PROTEIN"/>
    <property type="match status" value="1"/>
</dbReference>
<feature type="non-terminal residue" evidence="7">
    <location>
        <position position="1"/>
    </location>
</feature>
<evidence type="ECO:0000259" key="6">
    <source>
        <dbReference type="Pfam" id="PF00924"/>
    </source>
</evidence>
<protein>
    <recommendedName>
        <fullName evidence="6">Mechanosensitive ion channel MscS domain-containing protein</fullName>
    </recommendedName>
</protein>
<proteinExistence type="inferred from homology"/>
<keyword evidence="3" id="KW-0812">Transmembrane</keyword>
<evidence type="ECO:0000256" key="1">
    <source>
        <dbReference type="ARBA" id="ARBA00004141"/>
    </source>
</evidence>
<dbReference type="GO" id="GO:0005886">
    <property type="term" value="C:plasma membrane"/>
    <property type="evidence" value="ECO:0007669"/>
    <property type="project" value="TreeGrafter"/>
</dbReference>
<evidence type="ECO:0000256" key="5">
    <source>
        <dbReference type="ARBA" id="ARBA00023136"/>
    </source>
</evidence>
<feature type="domain" description="Mechanosensitive ion channel MscS" evidence="6">
    <location>
        <begin position="1"/>
        <end position="54"/>
    </location>
</feature>